<protein>
    <submittedName>
        <fullName evidence="1">Uncharacterized protein</fullName>
    </submittedName>
</protein>
<gene>
    <name evidence="1" type="ORF">HMPREF0372_03362</name>
</gene>
<sequence>MERGDFSINLPGDPSRKTVAIDKSICYNLVYLTTVNAVVENISKEEYA</sequence>
<dbReference type="EMBL" id="AGCK01000275">
    <property type="protein sequence ID" value="EHM41315.1"/>
    <property type="molecule type" value="Genomic_DNA"/>
</dbReference>
<dbReference type="Proteomes" id="UP000004459">
    <property type="component" value="Unassembled WGS sequence"/>
</dbReference>
<name>G9YUZ7_FLAPL</name>
<accession>G9YUZ7</accession>
<evidence type="ECO:0000313" key="2">
    <source>
        <dbReference type="Proteomes" id="UP000004459"/>
    </source>
</evidence>
<proteinExistence type="predicted"/>
<reference evidence="1 2" key="1">
    <citation type="submission" date="2011-08" db="EMBL/GenBank/DDBJ databases">
        <authorList>
            <person name="Weinstock G."/>
            <person name="Sodergren E."/>
            <person name="Clifton S."/>
            <person name="Fulton L."/>
            <person name="Fulton B."/>
            <person name="Courtney L."/>
            <person name="Fronick C."/>
            <person name="Harrison M."/>
            <person name="Strong C."/>
            <person name="Farmer C."/>
            <person name="Delahaunty K."/>
            <person name="Markovic C."/>
            <person name="Hall O."/>
            <person name="Minx P."/>
            <person name="Tomlinson C."/>
            <person name="Mitreva M."/>
            <person name="Hou S."/>
            <person name="Chen J."/>
            <person name="Wollam A."/>
            <person name="Pepin K.H."/>
            <person name="Johnson M."/>
            <person name="Bhonagiri V."/>
            <person name="Zhang X."/>
            <person name="Suruliraj S."/>
            <person name="Warren W."/>
            <person name="Chinwalla A."/>
            <person name="Mardis E.R."/>
            <person name="Wilson R.K."/>
        </authorList>
    </citation>
    <scope>NUCLEOTIDE SEQUENCE [LARGE SCALE GENOMIC DNA]</scope>
    <source>
        <strain evidence="1 2">ATCC 29863</strain>
    </source>
</reference>
<evidence type="ECO:0000313" key="1">
    <source>
        <dbReference type="EMBL" id="EHM41315.1"/>
    </source>
</evidence>
<organism evidence="1 2">
    <name type="scientific">Flavonifractor plautii ATCC 29863</name>
    <dbReference type="NCBI Taxonomy" id="411475"/>
    <lineage>
        <taxon>Bacteria</taxon>
        <taxon>Bacillati</taxon>
        <taxon>Bacillota</taxon>
        <taxon>Clostridia</taxon>
        <taxon>Eubacteriales</taxon>
        <taxon>Oscillospiraceae</taxon>
        <taxon>Flavonifractor</taxon>
    </lineage>
</organism>
<comment type="caution">
    <text evidence="1">The sequence shown here is derived from an EMBL/GenBank/DDBJ whole genome shotgun (WGS) entry which is preliminary data.</text>
</comment>
<dbReference type="AlphaFoldDB" id="G9YUZ7"/>
<dbReference type="HOGENOM" id="CLU_3151462_0_0_9"/>